<feature type="domain" description="Integrase catalytic" evidence="1">
    <location>
        <begin position="1"/>
        <end position="134"/>
    </location>
</feature>
<dbReference type="AlphaFoldDB" id="A0A8B8K0L5"/>
<dbReference type="GO" id="GO:0003676">
    <property type="term" value="F:nucleic acid binding"/>
    <property type="evidence" value="ECO:0007669"/>
    <property type="project" value="InterPro"/>
</dbReference>
<dbReference type="OrthoDB" id="1700743at2759"/>
<evidence type="ECO:0000259" key="1">
    <source>
        <dbReference type="PROSITE" id="PS50994"/>
    </source>
</evidence>
<dbReference type="InterPro" id="IPR012337">
    <property type="entry name" value="RNaseH-like_sf"/>
</dbReference>
<gene>
    <name evidence="3" type="primary">LOC113850860</name>
</gene>
<evidence type="ECO:0000313" key="3">
    <source>
        <dbReference type="RefSeq" id="XP_027337186.1"/>
    </source>
</evidence>
<name>A0A8B8K0L5_ABRPR</name>
<dbReference type="RefSeq" id="XP_027337186.1">
    <property type="nucleotide sequence ID" value="XM_027481385.1"/>
</dbReference>
<dbReference type="PANTHER" id="PTHR47266">
    <property type="entry name" value="ENDONUCLEASE-RELATED"/>
    <property type="match status" value="1"/>
</dbReference>
<dbReference type="GeneID" id="113850860"/>
<keyword evidence="2" id="KW-1185">Reference proteome</keyword>
<dbReference type="InterPro" id="IPR052160">
    <property type="entry name" value="Gypsy_RT_Integrase-like"/>
</dbReference>
<dbReference type="PROSITE" id="PS50994">
    <property type="entry name" value="INTEGRASE"/>
    <property type="match status" value="1"/>
</dbReference>
<proteinExistence type="predicted"/>
<dbReference type="Pfam" id="PF00665">
    <property type="entry name" value="rve"/>
    <property type="match status" value="1"/>
</dbReference>
<accession>A0A8B8K0L5</accession>
<evidence type="ECO:0000313" key="2">
    <source>
        <dbReference type="Proteomes" id="UP000694853"/>
    </source>
</evidence>
<reference evidence="2" key="1">
    <citation type="journal article" date="2019" name="Toxins">
        <title>Detection of Abrin-Like and Prepropulchellin-Like Toxin Genes and Transcripts Using Whole Genome Sequencing and Full-Length Transcript Sequencing of Abrus precatorius.</title>
        <authorList>
            <person name="Hovde B.T."/>
            <person name="Daligault H.E."/>
            <person name="Hanschen E.R."/>
            <person name="Kunde Y.A."/>
            <person name="Johnson M.B."/>
            <person name="Starkenburg S.R."/>
            <person name="Johnson S.L."/>
        </authorList>
    </citation>
    <scope>NUCLEOTIDE SEQUENCE [LARGE SCALE GENOMIC DNA]</scope>
</reference>
<dbReference type="SUPFAM" id="SSF53098">
    <property type="entry name" value="Ribonuclease H-like"/>
    <property type="match status" value="1"/>
</dbReference>
<dbReference type="KEGG" id="aprc:113850860"/>
<organism evidence="2 3">
    <name type="scientific">Abrus precatorius</name>
    <name type="common">Indian licorice</name>
    <name type="synonym">Glycine abrus</name>
    <dbReference type="NCBI Taxonomy" id="3816"/>
    <lineage>
        <taxon>Eukaryota</taxon>
        <taxon>Viridiplantae</taxon>
        <taxon>Streptophyta</taxon>
        <taxon>Embryophyta</taxon>
        <taxon>Tracheophyta</taxon>
        <taxon>Spermatophyta</taxon>
        <taxon>Magnoliopsida</taxon>
        <taxon>eudicotyledons</taxon>
        <taxon>Gunneridae</taxon>
        <taxon>Pentapetalae</taxon>
        <taxon>rosids</taxon>
        <taxon>fabids</taxon>
        <taxon>Fabales</taxon>
        <taxon>Fabaceae</taxon>
        <taxon>Papilionoideae</taxon>
        <taxon>50 kb inversion clade</taxon>
        <taxon>NPAAA clade</taxon>
        <taxon>indigoferoid/millettioid clade</taxon>
        <taxon>Abreae</taxon>
        <taxon>Abrus</taxon>
    </lineage>
</organism>
<dbReference type="InterPro" id="IPR036397">
    <property type="entry name" value="RNaseH_sf"/>
</dbReference>
<dbReference type="GO" id="GO:0015074">
    <property type="term" value="P:DNA integration"/>
    <property type="evidence" value="ECO:0007669"/>
    <property type="project" value="InterPro"/>
</dbReference>
<dbReference type="Proteomes" id="UP000694853">
    <property type="component" value="Unplaced"/>
</dbReference>
<dbReference type="Gene3D" id="3.30.420.10">
    <property type="entry name" value="Ribonuclease H-like superfamily/Ribonuclease H"/>
    <property type="match status" value="1"/>
</dbReference>
<dbReference type="InterPro" id="IPR001584">
    <property type="entry name" value="Integrase_cat-core"/>
</dbReference>
<sequence length="223" mass="25832">MGGSSSYQVKDARTVVSFIKKNIFSRFGVPKILISDGGSHFCNKYLESVLEKYGVKHRIGTPYHPQTSGQVEISNREIKQILEKVLMYGKACHLPVELEHKAFWAVKWLNFDQASVGEKRLLQLHELEEFRLNAYENTKLYKERTKKLHDRFILKRGIEPGQSLLLFNSRLRLFLRKLKSKWSRPFVVEEVSPYGAVLIADPKDGREFKEYCVDSMKAHVVDA</sequence>
<reference evidence="3" key="2">
    <citation type="submission" date="2025-08" db="UniProtKB">
        <authorList>
            <consortium name="RefSeq"/>
        </authorList>
    </citation>
    <scope>IDENTIFICATION</scope>
    <source>
        <tissue evidence="3">Young leaves</tissue>
    </source>
</reference>
<protein>
    <submittedName>
        <fullName evidence="3">Uncharacterized protein LOC113850860</fullName>
    </submittedName>
</protein>